<comment type="similarity">
    <text evidence="1">Belongs to the glycosyltransferase 2 family.</text>
</comment>
<dbReference type="InterPro" id="IPR001173">
    <property type="entry name" value="Glyco_trans_2-like"/>
</dbReference>
<evidence type="ECO:0000256" key="3">
    <source>
        <dbReference type="ARBA" id="ARBA00022679"/>
    </source>
</evidence>
<feature type="transmembrane region" description="Helical" evidence="4">
    <location>
        <begin position="215"/>
        <end position="232"/>
    </location>
</feature>
<evidence type="ECO:0000256" key="4">
    <source>
        <dbReference type="SAM" id="Phobius"/>
    </source>
</evidence>
<evidence type="ECO:0000256" key="1">
    <source>
        <dbReference type="ARBA" id="ARBA00006739"/>
    </source>
</evidence>
<dbReference type="GO" id="GO:0004582">
    <property type="term" value="F:dolichyl-phosphate beta-D-mannosyltransferase activity"/>
    <property type="evidence" value="ECO:0007669"/>
    <property type="project" value="InterPro"/>
</dbReference>
<reference evidence="7" key="1">
    <citation type="submission" date="2017-09" db="EMBL/GenBank/DDBJ databases">
        <title>Depth-based differentiation of microbial function through sediment-hosted aquifers and enrichment of novel symbionts in the deep terrestrial subsurface.</title>
        <authorList>
            <person name="Probst A.J."/>
            <person name="Ladd B."/>
            <person name="Jarett J.K."/>
            <person name="Geller-Mcgrath D.E."/>
            <person name="Sieber C.M.K."/>
            <person name="Emerson J.B."/>
            <person name="Anantharaman K."/>
            <person name="Thomas B.C."/>
            <person name="Malmstrom R."/>
            <person name="Stieglmeier M."/>
            <person name="Klingl A."/>
            <person name="Woyke T."/>
            <person name="Ryan C.M."/>
            <person name="Banfield J.F."/>
        </authorList>
    </citation>
    <scope>NUCLEOTIDE SEQUENCE [LARGE SCALE GENOMIC DNA]</scope>
</reference>
<keyword evidence="4" id="KW-0812">Transmembrane</keyword>
<sequence>MMYMENKELSIIVPAYLEEENLKIILPRLSSVLKEISNRCEILVVDTMIAMDCTQKVCEENGAVYINRLGGNNYGDAIRTGISHANGQYIIFMDADGSHDPEFIKNLYQNKEGQDVVVASRYVAGGNTDNSKLLIFMSLVVNVLYSLILNIQCKDISNSFKLYKTADIKELKLKCNNFDVVEEIIFKLKKKKGNLHIKELPFLFKKRMLGSTKRNLFAFMLSYVVTIIKLRFMKD</sequence>
<dbReference type="EMBL" id="PFBV01000005">
    <property type="protein sequence ID" value="PIT88160.1"/>
    <property type="molecule type" value="Genomic_DNA"/>
</dbReference>
<evidence type="ECO:0000313" key="7">
    <source>
        <dbReference type="Proteomes" id="UP000231426"/>
    </source>
</evidence>
<organism evidence="6 7">
    <name type="scientific">Candidatus Magasanikbacteria bacterium CG10_big_fil_rev_8_21_14_0_10_36_32</name>
    <dbReference type="NCBI Taxonomy" id="1974646"/>
    <lineage>
        <taxon>Bacteria</taxon>
        <taxon>Candidatus Magasanikiibacteriota</taxon>
    </lineage>
</organism>
<feature type="transmembrane region" description="Helical" evidence="4">
    <location>
        <begin position="133"/>
        <end position="151"/>
    </location>
</feature>
<dbReference type="AlphaFoldDB" id="A0A2M6W5Y8"/>
<evidence type="ECO:0000256" key="2">
    <source>
        <dbReference type="ARBA" id="ARBA00022676"/>
    </source>
</evidence>
<protein>
    <submittedName>
        <fullName evidence="6">Glycosyl transferase family 2</fullName>
    </submittedName>
</protein>
<dbReference type="GO" id="GO:0016020">
    <property type="term" value="C:membrane"/>
    <property type="evidence" value="ECO:0007669"/>
    <property type="project" value="GOC"/>
</dbReference>
<keyword evidence="4" id="KW-1133">Transmembrane helix</keyword>
<dbReference type="Pfam" id="PF00535">
    <property type="entry name" value="Glycos_transf_2"/>
    <property type="match status" value="1"/>
</dbReference>
<proteinExistence type="inferred from homology"/>
<gene>
    <name evidence="6" type="ORF">COU29_04075</name>
</gene>
<accession>A0A2M6W5Y8</accession>
<keyword evidence="4" id="KW-0472">Membrane</keyword>
<comment type="caution">
    <text evidence="6">The sequence shown here is derived from an EMBL/GenBank/DDBJ whole genome shotgun (WGS) entry which is preliminary data.</text>
</comment>
<dbReference type="PANTHER" id="PTHR43398">
    <property type="entry name" value="DOLICHOL-PHOSPHATE MANNOSYLTRANSFERASE SUBUNIT 1"/>
    <property type="match status" value="1"/>
</dbReference>
<dbReference type="PANTHER" id="PTHR43398:SF1">
    <property type="entry name" value="DOLICHOL-PHOSPHATE MANNOSYLTRANSFERASE SUBUNIT 1"/>
    <property type="match status" value="1"/>
</dbReference>
<dbReference type="InterPro" id="IPR039528">
    <property type="entry name" value="DPM1-like"/>
</dbReference>
<dbReference type="SUPFAM" id="SSF53448">
    <property type="entry name" value="Nucleotide-diphospho-sugar transferases"/>
    <property type="match status" value="1"/>
</dbReference>
<dbReference type="GO" id="GO:0006488">
    <property type="term" value="P:dolichol-linked oligosaccharide biosynthetic process"/>
    <property type="evidence" value="ECO:0007669"/>
    <property type="project" value="TreeGrafter"/>
</dbReference>
<dbReference type="InterPro" id="IPR029044">
    <property type="entry name" value="Nucleotide-diphossugar_trans"/>
</dbReference>
<name>A0A2M6W5Y8_9BACT</name>
<dbReference type="Proteomes" id="UP000231426">
    <property type="component" value="Unassembled WGS sequence"/>
</dbReference>
<evidence type="ECO:0000313" key="6">
    <source>
        <dbReference type="EMBL" id="PIT88160.1"/>
    </source>
</evidence>
<dbReference type="Gene3D" id="3.90.550.10">
    <property type="entry name" value="Spore Coat Polysaccharide Biosynthesis Protein SpsA, Chain A"/>
    <property type="match status" value="1"/>
</dbReference>
<feature type="domain" description="Glycosyltransferase 2-like" evidence="5">
    <location>
        <begin position="10"/>
        <end position="170"/>
    </location>
</feature>
<dbReference type="GO" id="GO:0035269">
    <property type="term" value="P:protein O-linked glycosylation via mannose"/>
    <property type="evidence" value="ECO:0007669"/>
    <property type="project" value="TreeGrafter"/>
</dbReference>
<keyword evidence="2" id="KW-0328">Glycosyltransferase</keyword>
<keyword evidence="3 6" id="KW-0808">Transferase</keyword>
<dbReference type="GO" id="GO:0006506">
    <property type="term" value="P:GPI anchor biosynthetic process"/>
    <property type="evidence" value="ECO:0007669"/>
    <property type="project" value="TreeGrafter"/>
</dbReference>
<evidence type="ECO:0000259" key="5">
    <source>
        <dbReference type="Pfam" id="PF00535"/>
    </source>
</evidence>